<accession>A0ABZ0RRL9</accession>
<evidence type="ECO:0000313" key="2">
    <source>
        <dbReference type="EMBL" id="WPK10869.1"/>
    </source>
</evidence>
<evidence type="ECO:0000259" key="1">
    <source>
        <dbReference type="Pfam" id="PF21747"/>
    </source>
</evidence>
<proteinExistence type="predicted"/>
<organism evidence="2 3">
    <name type="scientific">Lysinibacillus louembei</name>
    <dbReference type="NCBI Taxonomy" id="1470088"/>
    <lineage>
        <taxon>Bacteria</taxon>
        <taxon>Bacillati</taxon>
        <taxon>Bacillota</taxon>
        <taxon>Bacilli</taxon>
        <taxon>Bacillales</taxon>
        <taxon>Bacillaceae</taxon>
        <taxon>Lysinibacillus</taxon>
    </lineage>
</organism>
<evidence type="ECO:0000313" key="3">
    <source>
        <dbReference type="Proteomes" id="UP001322664"/>
    </source>
</evidence>
<dbReference type="RefSeq" id="WP_319836004.1">
    <property type="nucleotide sequence ID" value="NZ_CP137624.1"/>
</dbReference>
<feature type="domain" description="YpoC-like" evidence="1">
    <location>
        <begin position="14"/>
        <end position="111"/>
    </location>
</feature>
<reference evidence="2 3" key="1">
    <citation type="submission" date="2023-09" db="EMBL/GenBank/DDBJ databases">
        <authorList>
            <person name="Page C.A."/>
            <person name="Perez-Diaz I.M."/>
        </authorList>
    </citation>
    <scope>NUCLEOTIDE SEQUENCE [LARGE SCALE GENOMIC DNA]</scope>
    <source>
        <strain evidence="2 3">Ll15</strain>
    </source>
</reference>
<keyword evidence="3" id="KW-1185">Reference proteome</keyword>
<protein>
    <recommendedName>
        <fullName evidence="1">YpoC-like domain-containing protein</fullName>
    </recommendedName>
</protein>
<dbReference type="EMBL" id="CP137624">
    <property type="protein sequence ID" value="WPK10869.1"/>
    <property type="molecule type" value="Genomic_DNA"/>
</dbReference>
<dbReference type="InterPro" id="IPR048427">
    <property type="entry name" value="YpoC"/>
</dbReference>
<dbReference type="Pfam" id="PF21747">
    <property type="entry name" value="YpoC"/>
    <property type="match status" value="1"/>
</dbReference>
<gene>
    <name evidence="2" type="ORF">R6U77_13365</name>
</gene>
<dbReference type="Proteomes" id="UP001322664">
    <property type="component" value="Chromosome"/>
</dbReference>
<sequence length="112" mass="13007">MITVKKQLISQIAVDDWYAKWDKLSSQIYEAHATRNGQAGQFMLEGIAHFIDFLCKASEVERYDAQQSYELLPLNGGERLAFVQGNPAQYVSYRQLDELYKETKKRCARLRI</sequence>
<name>A0ABZ0RRL9_9BACI</name>